<dbReference type="AlphaFoldDB" id="A0A1X6P0U5"/>
<evidence type="ECO:0000256" key="5">
    <source>
        <dbReference type="ARBA" id="ARBA00022989"/>
    </source>
</evidence>
<proteinExistence type="predicted"/>
<evidence type="ECO:0000256" key="3">
    <source>
        <dbReference type="ARBA" id="ARBA00022692"/>
    </source>
</evidence>
<evidence type="ECO:0000256" key="6">
    <source>
        <dbReference type="ARBA" id="ARBA00023010"/>
    </source>
</evidence>
<feature type="compositionally biased region" description="Gly residues" evidence="8">
    <location>
        <begin position="163"/>
        <end position="179"/>
    </location>
</feature>
<name>A0A1X6P0U5_PORUM</name>
<evidence type="ECO:0000256" key="1">
    <source>
        <dbReference type="ARBA" id="ARBA00004167"/>
    </source>
</evidence>
<keyword evidence="6" id="KW-0811">Translocation</keyword>
<organism evidence="9 10">
    <name type="scientific">Porphyra umbilicalis</name>
    <name type="common">Purple laver</name>
    <name type="synonym">Red alga</name>
    <dbReference type="NCBI Taxonomy" id="2786"/>
    <lineage>
        <taxon>Eukaryota</taxon>
        <taxon>Rhodophyta</taxon>
        <taxon>Bangiophyceae</taxon>
        <taxon>Bangiales</taxon>
        <taxon>Bangiaceae</taxon>
        <taxon>Porphyra</taxon>
    </lineage>
</organism>
<feature type="compositionally biased region" description="Basic residues" evidence="8">
    <location>
        <begin position="189"/>
        <end position="209"/>
    </location>
</feature>
<evidence type="ECO:0000256" key="7">
    <source>
        <dbReference type="ARBA" id="ARBA00023136"/>
    </source>
</evidence>
<dbReference type="Pfam" id="PF02416">
    <property type="entry name" value="TatA_B_E"/>
    <property type="match status" value="1"/>
</dbReference>
<keyword evidence="10" id="KW-1185">Reference proteome</keyword>
<comment type="subcellular location">
    <subcellularLocation>
        <location evidence="1">Membrane</location>
        <topology evidence="1">Single-pass membrane protein</topology>
    </subcellularLocation>
</comment>
<dbReference type="InterPro" id="IPR003369">
    <property type="entry name" value="TatA/B/E"/>
</dbReference>
<evidence type="ECO:0000256" key="8">
    <source>
        <dbReference type="SAM" id="MobiDB-lite"/>
    </source>
</evidence>
<accession>A0A1X6P0U5</accession>
<keyword evidence="4" id="KW-0653">Protein transport</keyword>
<gene>
    <name evidence="9" type="ORF">BU14_0290s0003</name>
</gene>
<evidence type="ECO:0000256" key="2">
    <source>
        <dbReference type="ARBA" id="ARBA00022448"/>
    </source>
</evidence>
<keyword evidence="3" id="KW-0812">Transmembrane</keyword>
<reference evidence="9 10" key="1">
    <citation type="submission" date="2017-03" db="EMBL/GenBank/DDBJ databases">
        <title>WGS assembly of Porphyra umbilicalis.</title>
        <authorList>
            <person name="Brawley S.H."/>
            <person name="Blouin N.A."/>
            <person name="Ficko-Blean E."/>
            <person name="Wheeler G.L."/>
            <person name="Lohr M."/>
            <person name="Goodson H.V."/>
            <person name="Jenkins J.W."/>
            <person name="Blaby-Haas C.E."/>
            <person name="Helliwell K.E."/>
            <person name="Chan C."/>
            <person name="Marriage T."/>
            <person name="Bhattacharya D."/>
            <person name="Klein A.S."/>
            <person name="Badis Y."/>
            <person name="Brodie J."/>
            <person name="Cao Y."/>
            <person name="Collen J."/>
            <person name="Dittami S.M."/>
            <person name="Gachon C.M."/>
            <person name="Green B.R."/>
            <person name="Karpowicz S."/>
            <person name="Kim J.W."/>
            <person name="Kudahl U."/>
            <person name="Lin S."/>
            <person name="Michel G."/>
            <person name="Mittag M."/>
            <person name="Olson B.J."/>
            <person name="Pangilinan J."/>
            <person name="Peng Y."/>
            <person name="Qiu H."/>
            <person name="Shu S."/>
            <person name="Singer J.T."/>
            <person name="Smith A.G."/>
            <person name="Sprecher B.N."/>
            <person name="Wagner V."/>
            <person name="Wang W."/>
            <person name="Wang Z.-Y."/>
            <person name="Yan J."/>
            <person name="Yarish C."/>
            <person name="Zoeuner-Riek S."/>
            <person name="Zhuang Y."/>
            <person name="Zou Y."/>
            <person name="Lindquist E.A."/>
            <person name="Grimwood J."/>
            <person name="Barry K."/>
            <person name="Rokhsar D.S."/>
            <person name="Schmutz J."/>
            <person name="Stiller J.W."/>
            <person name="Grossman A.R."/>
            <person name="Prochnik S.E."/>
        </authorList>
    </citation>
    <scope>NUCLEOTIDE SEQUENCE [LARGE SCALE GENOMIC DNA]</scope>
    <source>
        <strain evidence="9">4086291</strain>
    </source>
</reference>
<evidence type="ECO:0000313" key="9">
    <source>
        <dbReference type="EMBL" id="OSX74395.1"/>
    </source>
</evidence>
<sequence>METTEFLFFAAVATVAVGPKSLPVYARAAGAAAGHVARTLRRAQVAAAAAAAATDGGGGVAAGWRRGLATARDLSSELRSDLSVDLFAAGGGAAPRGREGGGLAGLWPAPRRRRWRRAAHARPSRHSPTGLGVRPPRRPPVGVGAPRRRRPRRRGARPWTAPTGGGVGFGVGGGGGGGARRAARVVVGRPRRRRRRRRGCGGGGRARRATTRGGVVAGGWCGWPPDGARGLTLSHVGGGGAGAVPSGRPRCRLPHQTGARRCLGGRVGGGRRHAVARAFVASEDRGGCRR</sequence>
<protein>
    <submittedName>
        <fullName evidence="9">Uncharacterized protein</fullName>
    </submittedName>
</protein>
<dbReference type="Proteomes" id="UP000218209">
    <property type="component" value="Unassembled WGS sequence"/>
</dbReference>
<evidence type="ECO:0000256" key="4">
    <source>
        <dbReference type="ARBA" id="ARBA00022927"/>
    </source>
</evidence>
<keyword evidence="2" id="KW-0813">Transport</keyword>
<feature type="compositionally biased region" description="Basic residues" evidence="8">
    <location>
        <begin position="146"/>
        <end position="156"/>
    </location>
</feature>
<feature type="region of interest" description="Disordered" evidence="8">
    <location>
        <begin position="118"/>
        <end position="209"/>
    </location>
</feature>
<feature type="compositionally biased region" description="Low complexity" evidence="8">
    <location>
        <begin position="126"/>
        <end position="145"/>
    </location>
</feature>
<evidence type="ECO:0000313" key="10">
    <source>
        <dbReference type="Proteomes" id="UP000218209"/>
    </source>
</evidence>
<dbReference type="EMBL" id="KV918948">
    <property type="protein sequence ID" value="OSX74395.1"/>
    <property type="molecule type" value="Genomic_DNA"/>
</dbReference>
<keyword evidence="5" id="KW-1133">Transmembrane helix</keyword>
<keyword evidence="7" id="KW-0472">Membrane</keyword>